<dbReference type="Proteomes" id="UP000034954">
    <property type="component" value="Unassembled WGS sequence"/>
</dbReference>
<proteinExistence type="predicted"/>
<keyword evidence="2" id="KW-1185">Reference proteome</keyword>
<evidence type="ECO:0000313" key="2">
    <source>
        <dbReference type="Proteomes" id="UP000034954"/>
    </source>
</evidence>
<comment type="caution">
    <text evidence="1">The sequence shown here is derived from an EMBL/GenBank/DDBJ whole genome shotgun (WGS) entry which is preliminary data.</text>
</comment>
<evidence type="ECO:0000313" key="1">
    <source>
        <dbReference type="EMBL" id="KKO18164.1"/>
    </source>
</evidence>
<gene>
    <name evidence="1" type="ORF">BROFUL_03145</name>
</gene>
<dbReference type="AlphaFoldDB" id="A0A0M2UUK8"/>
<sequence>MSLHDARTTNRKSHPDYERLFDIVFAVKMKRYLSAVQKLNAGG</sequence>
<dbReference type="EMBL" id="LAQJ01000288">
    <property type="protein sequence ID" value="KKO18164.1"/>
    <property type="molecule type" value="Genomic_DNA"/>
</dbReference>
<reference evidence="1 2" key="1">
    <citation type="journal article" date="2013" name="BMC Microbiol.">
        <title>Identification of the type II cytochrome c maturation pathway in anammox bacteria by comparative genomics.</title>
        <authorList>
            <person name="Ferousi C."/>
            <person name="Speth D.R."/>
            <person name="Reimann J."/>
            <person name="Op den Camp H.J."/>
            <person name="Allen J.W."/>
            <person name="Keltjens J.T."/>
            <person name="Jetten M.S."/>
        </authorList>
    </citation>
    <scope>NUCLEOTIDE SEQUENCE [LARGE SCALE GENOMIC DNA]</scope>
    <source>
        <strain evidence="1">RU1</strain>
    </source>
</reference>
<name>A0A0M2UUK8_9BACT</name>
<accession>A0A0M2UUK8</accession>
<organism evidence="1 2">
    <name type="scientific">Candidatus Brocadia fulgida</name>
    <dbReference type="NCBI Taxonomy" id="380242"/>
    <lineage>
        <taxon>Bacteria</taxon>
        <taxon>Pseudomonadati</taxon>
        <taxon>Planctomycetota</taxon>
        <taxon>Candidatus Brocadiia</taxon>
        <taxon>Candidatus Brocadiales</taxon>
        <taxon>Candidatus Brocadiaceae</taxon>
        <taxon>Candidatus Brocadia</taxon>
    </lineage>
</organism>
<protein>
    <submittedName>
        <fullName evidence="1">Uncharacterized protein</fullName>
    </submittedName>
</protein>